<dbReference type="Pfam" id="PF13279">
    <property type="entry name" value="4HBT_2"/>
    <property type="match status" value="1"/>
</dbReference>
<dbReference type="Gene3D" id="3.10.129.10">
    <property type="entry name" value="Hotdog Thioesterase"/>
    <property type="match status" value="1"/>
</dbReference>
<keyword evidence="1" id="KW-0378">Hydrolase</keyword>
<sequence>MTEDGVHEPVQVHFDDLDAMGLLHNSRYALLVERAIGAYWQRLGWAPDPVRSAFKDVFLAVREFKVTYHVPIAGAGEPLVHFWMERMGRSSGVYGFRVLSADRTVVHADGYRVNVNLDPGTLRPAPFSDELRTAAEPLLRRTAAAC</sequence>
<dbReference type="EMBL" id="JBIASD010000013">
    <property type="protein sequence ID" value="MFF3668026.1"/>
    <property type="molecule type" value="Genomic_DNA"/>
</dbReference>
<dbReference type="GO" id="GO:0016787">
    <property type="term" value="F:hydrolase activity"/>
    <property type="evidence" value="ECO:0007669"/>
    <property type="project" value="UniProtKB-KW"/>
</dbReference>
<evidence type="ECO:0000313" key="2">
    <source>
        <dbReference type="Proteomes" id="UP001602013"/>
    </source>
</evidence>
<dbReference type="EC" id="3.1.2.-" evidence="1"/>
<keyword evidence="2" id="KW-1185">Reference proteome</keyword>
<dbReference type="SUPFAM" id="SSF54637">
    <property type="entry name" value="Thioesterase/thiol ester dehydrase-isomerase"/>
    <property type="match status" value="1"/>
</dbReference>
<dbReference type="Proteomes" id="UP001602013">
    <property type="component" value="Unassembled WGS sequence"/>
</dbReference>
<accession>A0ABW6SSP4</accession>
<dbReference type="CDD" id="cd00586">
    <property type="entry name" value="4HBT"/>
    <property type="match status" value="1"/>
</dbReference>
<gene>
    <name evidence="1" type="ORF">ACFYXI_20800</name>
</gene>
<protein>
    <submittedName>
        <fullName evidence="1">Acyl-CoA thioesterase</fullName>
        <ecNumber evidence="1">3.1.2.-</ecNumber>
    </submittedName>
</protein>
<name>A0ABW6SSP4_9ACTN</name>
<dbReference type="InterPro" id="IPR029069">
    <property type="entry name" value="HotDog_dom_sf"/>
</dbReference>
<dbReference type="RefSeq" id="WP_387413389.1">
    <property type="nucleotide sequence ID" value="NZ_JBIASD010000013.1"/>
</dbReference>
<proteinExistence type="predicted"/>
<organism evidence="1 2">
    <name type="scientific">Microtetraspora malaysiensis</name>
    <dbReference type="NCBI Taxonomy" id="161358"/>
    <lineage>
        <taxon>Bacteria</taxon>
        <taxon>Bacillati</taxon>
        <taxon>Actinomycetota</taxon>
        <taxon>Actinomycetes</taxon>
        <taxon>Streptosporangiales</taxon>
        <taxon>Streptosporangiaceae</taxon>
        <taxon>Microtetraspora</taxon>
    </lineage>
</organism>
<evidence type="ECO:0000313" key="1">
    <source>
        <dbReference type="EMBL" id="MFF3668026.1"/>
    </source>
</evidence>
<comment type="caution">
    <text evidence="1">The sequence shown here is derived from an EMBL/GenBank/DDBJ whole genome shotgun (WGS) entry which is preliminary data.</text>
</comment>
<reference evidence="1 2" key="1">
    <citation type="submission" date="2024-10" db="EMBL/GenBank/DDBJ databases">
        <title>The Natural Products Discovery Center: Release of the First 8490 Sequenced Strains for Exploring Actinobacteria Biosynthetic Diversity.</title>
        <authorList>
            <person name="Kalkreuter E."/>
            <person name="Kautsar S.A."/>
            <person name="Yang D."/>
            <person name="Bader C.D."/>
            <person name="Teijaro C.N."/>
            <person name="Fluegel L."/>
            <person name="Davis C.M."/>
            <person name="Simpson J.R."/>
            <person name="Lauterbach L."/>
            <person name="Steele A.D."/>
            <person name="Gui C."/>
            <person name="Meng S."/>
            <person name="Li G."/>
            <person name="Viehrig K."/>
            <person name="Ye F."/>
            <person name="Su P."/>
            <person name="Kiefer A.F."/>
            <person name="Nichols A."/>
            <person name="Cepeda A.J."/>
            <person name="Yan W."/>
            <person name="Fan B."/>
            <person name="Jiang Y."/>
            <person name="Adhikari A."/>
            <person name="Zheng C.-J."/>
            <person name="Schuster L."/>
            <person name="Cowan T.M."/>
            <person name="Smanski M.J."/>
            <person name="Chevrette M.G."/>
            <person name="De Carvalho L.P.S."/>
            <person name="Shen B."/>
        </authorList>
    </citation>
    <scope>NUCLEOTIDE SEQUENCE [LARGE SCALE GENOMIC DNA]</scope>
    <source>
        <strain evidence="1 2">NPDC002173</strain>
    </source>
</reference>